<comment type="caution">
    <text evidence="1">The sequence shown here is derived from an EMBL/GenBank/DDBJ whole genome shotgun (WGS) entry which is preliminary data.</text>
</comment>
<organism evidence="1 2">
    <name type="scientific">Providencia rettgeri</name>
    <dbReference type="NCBI Taxonomy" id="587"/>
    <lineage>
        <taxon>Bacteria</taxon>
        <taxon>Pseudomonadati</taxon>
        <taxon>Pseudomonadota</taxon>
        <taxon>Gammaproteobacteria</taxon>
        <taxon>Enterobacterales</taxon>
        <taxon>Morganellaceae</taxon>
        <taxon>Providencia</taxon>
    </lineage>
</organism>
<sequence length="126" mass="14588">MEKNKIYLIYSRSPTLGRTAFPWVSGSSFITRFLDGNTVDNYVSALQNKINKINLDWEVYPDNTESNIVKLISQNAKLLICTPGLRFQFNRTGFDKNNIIYLSSMEYANNVITRILKRINEIDKTQ</sequence>
<accession>A0A9N8D3J4</accession>
<reference evidence="1" key="1">
    <citation type="submission" date="2020-05" db="EMBL/GenBank/DDBJ databases">
        <authorList>
            <person name="Delgado-Blas J."/>
        </authorList>
    </citation>
    <scope>NUCLEOTIDE SEQUENCE</scope>
    <source>
        <strain evidence="1">BB1453</strain>
    </source>
</reference>
<evidence type="ECO:0008006" key="3">
    <source>
        <dbReference type="Google" id="ProtNLM"/>
    </source>
</evidence>
<gene>
    <name evidence="1" type="ORF">GHA_01988</name>
</gene>
<dbReference type="EMBL" id="CAHPSF010000004">
    <property type="protein sequence ID" value="CAB5692058.1"/>
    <property type="molecule type" value="Genomic_DNA"/>
</dbReference>
<name>A0A9N8D3J4_PRORE</name>
<dbReference type="AlphaFoldDB" id="A0A9N8D3J4"/>
<dbReference type="RefSeq" id="WP_226617325.1">
    <property type="nucleotide sequence ID" value="NZ_ABDWLN020000053.1"/>
</dbReference>
<evidence type="ECO:0000313" key="2">
    <source>
        <dbReference type="Proteomes" id="UP000834611"/>
    </source>
</evidence>
<dbReference type="Proteomes" id="UP000834611">
    <property type="component" value="Unassembled WGS sequence"/>
</dbReference>
<proteinExistence type="predicted"/>
<protein>
    <recommendedName>
        <fullName evidence="3">Nitrogen fixation protein NifS</fullName>
    </recommendedName>
</protein>
<evidence type="ECO:0000313" key="1">
    <source>
        <dbReference type="EMBL" id="CAB5692058.1"/>
    </source>
</evidence>